<feature type="region of interest" description="Disordered" evidence="2">
    <location>
        <begin position="178"/>
        <end position="205"/>
    </location>
</feature>
<feature type="compositionally biased region" description="Polar residues" evidence="2">
    <location>
        <begin position="93"/>
        <end position="106"/>
    </location>
</feature>
<feature type="region of interest" description="Disordered" evidence="2">
    <location>
        <begin position="41"/>
        <end position="140"/>
    </location>
</feature>
<keyword evidence="1" id="KW-0175">Coiled coil</keyword>
<feature type="coiled-coil region" evidence="1">
    <location>
        <begin position="257"/>
        <end position="336"/>
    </location>
</feature>
<protein>
    <submittedName>
        <fullName evidence="3">Uncharacterized protein</fullName>
    </submittedName>
</protein>
<evidence type="ECO:0000256" key="2">
    <source>
        <dbReference type="SAM" id="MobiDB-lite"/>
    </source>
</evidence>
<name>A0AA39T7C4_ACESA</name>
<evidence type="ECO:0000313" key="4">
    <source>
        <dbReference type="Proteomes" id="UP001168877"/>
    </source>
</evidence>
<reference evidence="3" key="1">
    <citation type="journal article" date="2022" name="Plant J.">
        <title>Strategies of tolerance reflected in two North American maple genomes.</title>
        <authorList>
            <person name="McEvoy S.L."/>
            <person name="Sezen U.U."/>
            <person name="Trouern-Trend A."/>
            <person name="McMahon S.M."/>
            <person name="Schaberg P.G."/>
            <person name="Yang J."/>
            <person name="Wegrzyn J.L."/>
            <person name="Swenson N.G."/>
        </authorList>
    </citation>
    <scope>NUCLEOTIDE SEQUENCE</scope>
    <source>
        <strain evidence="3">NS2018</strain>
    </source>
</reference>
<gene>
    <name evidence="3" type="ORF">LWI29_030377</name>
</gene>
<evidence type="ECO:0000256" key="1">
    <source>
        <dbReference type="SAM" id="Coils"/>
    </source>
</evidence>
<sequence length="506" mass="55603">MIKAHLFPQISACRRRHIVSDGLARRMKGIVEASRKAVLRQRDAGIAPPEDESDEGTPGNVPEGDDEEGVPDYVPEEAHDQEPTVCSAGAEGTSGNFGVSRTSADSGNPAGPSSKGKENNTEAGQTGKRKASFSSGRPFPKIPRVVAYVNSSSEDEGDDASVTPAGAGQRECWWLSRPSSAAPSAELPEGDVGDMGSSPQIDDPTPETIFRAMASGRAYIGEDRWSHFRTGTVSDRLRNFFNSASYMVAEMSGACQAGEAQAKIRRLEAQLKESEDHCSRAELARQEEARSSEMLDQLSSTREALLRAEQNAEDAKSAYERRIDDLECQALTAKELSKGARLEMELQSVDRFKRSPAYDALLLREFQRGMVSAGEFFKQKNRATDRARANWSLSIRKHVDTSLESLRIQMKEWRAYCRSKGKTPHPMHLEVPTAESFSTFYASERASFNNEIPDLGPVPGTDYSHWMDDEEDVIVWPSDDSLLSEYVMEPDPDVGRSSSPPPAPSS</sequence>
<accession>A0AA39T7C4</accession>
<evidence type="ECO:0000313" key="3">
    <source>
        <dbReference type="EMBL" id="KAK0602105.1"/>
    </source>
</evidence>
<organism evidence="3 4">
    <name type="scientific">Acer saccharum</name>
    <name type="common">Sugar maple</name>
    <dbReference type="NCBI Taxonomy" id="4024"/>
    <lineage>
        <taxon>Eukaryota</taxon>
        <taxon>Viridiplantae</taxon>
        <taxon>Streptophyta</taxon>
        <taxon>Embryophyta</taxon>
        <taxon>Tracheophyta</taxon>
        <taxon>Spermatophyta</taxon>
        <taxon>Magnoliopsida</taxon>
        <taxon>eudicotyledons</taxon>
        <taxon>Gunneridae</taxon>
        <taxon>Pentapetalae</taxon>
        <taxon>rosids</taxon>
        <taxon>malvids</taxon>
        <taxon>Sapindales</taxon>
        <taxon>Sapindaceae</taxon>
        <taxon>Hippocastanoideae</taxon>
        <taxon>Acereae</taxon>
        <taxon>Acer</taxon>
    </lineage>
</organism>
<keyword evidence="4" id="KW-1185">Reference proteome</keyword>
<dbReference type="Proteomes" id="UP001168877">
    <property type="component" value="Unassembled WGS sequence"/>
</dbReference>
<dbReference type="AlphaFoldDB" id="A0AA39T7C4"/>
<dbReference type="EMBL" id="JAUESC010000003">
    <property type="protein sequence ID" value="KAK0602105.1"/>
    <property type="molecule type" value="Genomic_DNA"/>
</dbReference>
<proteinExistence type="predicted"/>
<reference evidence="3" key="2">
    <citation type="submission" date="2023-06" db="EMBL/GenBank/DDBJ databases">
        <authorList>
            <person name="Swenson N.G."/>
            <person name="Wegrzyn J.L."/>
            <person name="Mcevoy S.L."/>
        </authorList>
    </citation>
    <scope>NUCLEOTIDE SEQUENCE</scope>
    <source>
        <strain evidence="3">NS2018</strain>
        <tissue evidence="3">Leaf</tissue>
    </source>
</reference>
<feature type="region of interest" description="Disordered" evidence="2">
    <location>
        <begin position="486"/>
        <end position="506"/>
    </location>
</feature>
<comment type="caution">
    <text evidence="3">The sequence shown here is derived from an EMBL/GenBank/DDBJ whole genome shotgun (WGS) entry which is preliminary data.</text>
</comment>